<dbReference type="RefSeq" id="WP_241998972.1">
    <property type="nucleotide sequence ID" value="NZ_SLWM01000014.1"/>
</dbReference>
<dbReference type="PROSITE" id="PS50995">
    <property type="entry name" value="HTH_MARR_2"/>
    <property type="match status" value="1"/>
</dbReference>
<proteinExistence type="predicted"/>
<keyword evidence="3" id="KW-0238">DNA-binding</keyword>
<sequence>MTVEENAESDAANGRPADSEAANGRPAAISPALLLMMLGRQVREKTDAELRNQGLSLRHLSALGHLAHQPGLSYSELARRDGITAQSMQSTLLQLQEIGAVERLSAPGRGRTADLQVTPSGQVLLDRGRAVLKAADQRLLDAIGNENADLIAQFALQALTAMNEWEPAQG</sequence>
<evidence type="ECO:0000313" key="4">
    <source>
        <dbReference type="Proteomes" id="UP000295818"/>
    </source>
</evidence>
<keyword evidence="4" id="KW-1185">Reference proteome</keyword>
<organism evidence="3 4">
    <name type="scientific">Kribbella orskensis</name>
    <dbReference type="NCBI Taxonomy" id="2512216"/>
    <lineage>
        <taxon>Bacteria</taxon>
        <taxon>Bacillati</taxon>
        <taxon>Actinomycetota</taxon>
        <taxon>Actinomycetes</taxon>
        <taxon>Propionibacteriales</taxon>
        <taxon>Kribbellaceae</taxon>
        <taxon>Kribbella</taxon>
    </lineage>
</organism>
<dbReference type="GO" id="GO:0003677">
    <property type="term" value="F:DNA binding"/>
    <property type="evidence" value="ECO:0007669"/>
    <property type="project" value="UniProtKB-KW"/>
</dbReference>
<dbReference type="SUPFAM" id="SSF46785">
    <property type="entry name" value="Winged helix' DNA-binding domain"/>
    <property type="match status" value="1"/>
</dbReference>
<evidence type="ECO:0000256" key="1">
    <source>
        <dbReference type="SAM" id="MobiDB-lite"/>
    </source>
</evidence>
<dbReference type="EMBL" id="SLWM01000014">
    <property type="protein sequence ID" value="TCO17408.1"/>
    <property type="molecule type" value="Genomic_DNA"/>
</dbReference>
<dbReference type="Gene3D" id="1.10.10.10">
    <property type="entry name" value="Winged helix-like DNA-binding domain superfamily/Winged helix DNA-binding domain"/>
    <property type="match status" value="1"/>
</dbReference>
<dbReference type="Pfam" id="PF12802">
    <property type="entry name" value="MarR_2"/>
    <property type="match status" value="1"/>
</dbReference>
<accession>A0ABY2BE43</accession>
<dbReference type="InterPro" id="IPR036390">
    <property type="entry name" value="WH_DNA-bd_sf"/>
</dbReference>
<dbReference type="Proteomes" id="UP000295818">
    <property type="component" value="Unassembled WGS sequence"/>
</dbReference>
<gene>
    <name evidence="3" type="ORF">EV644_11456</name>
</gene>
<dbReference type="InterPro" id="IPR036388">
    <property type="entry name" value="WH-like_DNA-bd_sf"/>
</dbReference>
<name>A0ABY2BE43_9ACTN</name>
<dbReference type="SMART" id="SM00347">
    <property type="entry name" value="HTH_MARR"/>
    <property type="match status" value="1"/>
</dbReference>
<protein>
    <submittedName>
        <fullName evidence="3">DNA-binding MarR family transcriptional regulator</fullName>
    </submittedName>
</protein>
<evidence type="ECO:0000259" key="2">
    <source>
        <dbReference type="PROSITE" id="PS50995"/>
    </source>
</evidence>
<reference evidence="3 4" key="1">
    <citation type="journal article" date="2015" name="Stand. Genomic Sci.">
        <title>Genomic Encyclopedia of Bacterial and Archaeal Type Strains, Phase III: the genomes of soil and plant-associated and newly described type strains.</title>
        <authorList>
            <person name="Whitman W.B."/>
            <person name="Woyke T."/>
            <person name="Klenk H.P."/>
            <person name="Zhou Y."/>
            <person name="Lilburn T.G."/>
            <person name="Beck B.J."/>
            <person name="De Vos P."/>
            <person name="Vandamme P."/>
            <person name="Eisen J.A."/>
            <person name="Garrity G."/>
            <person name="Hugenholtz P."/>
            <person name="Kyrpides N.C."/>
        </authorList>
    </citation>
    <scope>NUCLEOTIDE SEQUENCE [LARGE SCALE GENOMIC DNA]</scope>
    <source>
        <strain evidence="3 4">VKM Ac-2538</strain>
    </source>
</reference>
<comment type="caution">
    <text evidence="3">The sequence shown here is derived from an EMBL/GenBank/DDBJ whole genome shotgun (WGS) entry which is preliminary data.</text>
</comment>
<evidence type="ECO:0000313" key="3">
    <source>
        <dbReference type="EMBL" id="TCO17408.1"/>
    </source>
</evidence>
<dbReference type="InterPro" id="IPR000835">
    <property type="entry name" value="HTH_MarR-typ"/>
</dbReference>
<feature type="region of interest" description="Disordered" evidence="1">
    <location>
        <begin position="1"/>
        <end position="25"/>
    </location>
</feature>
<feature type="domain" description="HTH marR-type" evidence="2">
    <location>
        <begin position="31"/>
        <end position="160"/>
    </location>
</feature>